<dbReference type="OrthoDB" id="10266999at2759"/>
<dbReference type="Pfam" id="PF00615">
    <property type="entry name" value="RGS"/>
    <property type="match status" value="1"/>
</dbReference>
<dbReference type="Proteomes" id="UP000799444">
    <property type="component" value="Unassembled WGS sequence"/>
</dbReference>
<dbReference type="InterPro" id="IPR044926">
    <property type="entry name" value="RGS_subdomain_2"/>
</dbReference>
<reference evidence="2" key="1">
    <citation type="journal article" date="2020" name="Stud. Mycol.">
        <title>101 Dothideomycetes genomes: a test case for predicting lifestyles and emergence of pathogens.</title>
        <authorList>
            <person name="Haridas S."/>
            <person name="Albert R."/>
            <person name="Binder M."/>
            <person name="Bloem J."/>
            <person name="Labutti K."/>
            <person name="Salamov A."/>
            <person name="Andreopoulos B."/>
            <person name="Baker S."/>
            <person name="Barry K."/>
            <person name="Bills G."/>
            <person name="Bluhm B."/>
            <person name="Cannon C."/>
            <person name="Castanera R."/>
            <person name="Culley D."/>
            <person name="Daum C."/>
            <person name="Ezra D."/>
            <person name="Gonzalez J."/>
            <person name="Henrissat B."/>
            <person name="Kuo A."/>
            <person name="Liang C."/>
            <person name="Lipzen A."/>
            <person name="Lutzoni F."/>
            <person name="Magnuson J."/>
            <person name="Mondo S."/>
            <person name="Nolan M."/>
            <person name="Ohm R."/>
            <person name="Pangilinan J."/>
            <person name="Park H.-J."/>
            <person name="Ramirez L."/>
            <person name="Alfaro M."/>
            <person name="Sun H."/>
            <person name="Tritt A."/>
            <person name="Yoshinaga Y."/>
            <person name="Zwiers L.-H."/>
            <person name="Turgeon B."/>
            <person name="Goodwin S."/>
            <person name="Spatafora J."/>
            <person name="Crous P."/>
            <person name="Grigoriev I."/>
        </authorList>
    </citation>
    <scope>NUCLEOTIDE SEQUENCE</scope>
    <source>
        <strain evidence="2">CBS 125425</strain>
    </source>
</reference>
<dbReference type="InterPro" id="IPR036305">
    <property type="entry name" value="RGS_sf"/>
</dbReference>
<dbReference type="PROSITE" id="PS50132">
    <property type="entry name" value="RGS"/>
    <property type="match status" value="1"/>
</dbReference>
<evidence type="ECO:0000313" key="3">
    <source>
        <dbReference type="Proteomes" id="UP000799444"/>
    </source>
</evidence>
<protein>
    <submittedName>
        <fullName evidence="2">Regulator of G protein signaling superfamily</fullName>
    </submittedName>
</protein>
<dbReference type="PANTHER" id="PTHR10845">
    <property type="entry name" value="REGULATOR OF G PROTEIN SIGNALING"/>
    <property type="match status" value="1"/>
</dbReference>
<feature type="non-terminal residue" evidence="2">
    <location>
        <position position="133"/>
    </location>
</feature>
<dbReference type="InterPro" id="IPR016137">
    <property type="entry name" value="RGS"/>
</dbReference>
<comment type="caution">
    <text evidence="2">The sequence shown here is derived from an EMBL/GenBank/DDBJ whole genome shotgun (WGS) entry which is preliminary data.</text>
</comment>
<accession>A0A9P4UWQ4</accession>
<sequence length="133" mass="15030">PSLSEILANSAPPPWTLSSFMAHLSQNHCLENLEFTLDASWYKKHYFKMMNRISGEPANPPSDERAYVLMLWRRLIALYVQPNGAREINLPSDTRDALVDLSASEILPYPSVLDSAVTTVHKLMEESILPSFL</sequence>
<dbReference type="Gene3D" id="1.10.167.10">
    <property type="entry name" value="Regulator of G-protein Signalling 4, domain 2"/>
    <property type="match status" value="1"/>
</dbReference>
<dbReference type="PANTHER" id="PTHR10845:SF267">
    <property type="entry name" value="REGULATOR OF G PROTEIN SIGNALING DOMAIN PROTEIN (AFU_ORTHOLOGUE AFUA_6G06860)"/>
    <property type="match status" value="1"/>
</dbReference>
<dbReference type="SUPFAM" id="SSF48097">
    <property type="entry name" value="Regulator of G-protein signaling, RGS"/>
    <property type="match status" value="1"/>
</dbReference>
<evidence type="ECO:0000313" key="2">
    <source>
        <dbReference type="EMBL" id="KAF2731292.1"/>
    </source>
</evidence>
<keyword evidence="3" id="KW-1185">Reference proteome</keyword>
<evidence type="ECO:0000259" key="1">
    <source>
        <dbReference type="PROSITE" id="PS50132"/>
    </source>
</evidence>
<feature type="domain" description="RGS" evidence="1">
    <location>
        <begin position="20"/>
        <end position="133"/>
    </location>
</feature>
<dbReference type="AlphaFoldDB" id="A0A9P4UWQ4"/>
<dbReference type="CDD" id="cd07440">
    <property type="entry name" value="RGS"/>
    <property type="match status" value="1"/>
</dbReference>
<organism evidence="2 3">
    <name type="scientific">Polyplosphaeria fusca</name>
    <dbReference type="NCBI Taxonomy" id="682080"/>
    <lineage>
        <taxon>Eukaryota</taxon>
        <taxon>Fungi</taxon>
        <taxon>Dikarya</taxon>
        <taxon>Ascomycota</taxon>
        <taxon>Pezizomycotina</taxon>
        <taxon>Dothideomycetes</taxon>
        <taxon>Pleosporomycetidae</taxon>
        <taxon>Pleosporales</taxon>
        <taxon>Tetraplosphaeriaceae</taxon>
        <taxon>Polyplosphaeria</taxon>
    </lineage>
</organism>
<feature type="non-terminal residue" evidence="2">
    <location>
        <position position="1"/>
    </location>
</feature>
<dbReference type="EMBL" id="ML996199">
    <property type="protein sequence ID" value="KAF2731292.1"/>
    <property type="molecule type" value="Genomic_DNA"/>
</dbReference>
<proteinExistence type="predicted"/>
<dbReference type="SMART" id="SM00315">
    <property type="entry name" value="RGS"/>
    <property type="match status" value="1"/>
</dbReference>
<name>A0A9P4UWQ4_9PLEO</name>
<gene>
    <name evidence="2" type="ORF">EJ04DRAFT_404610</name>
</gene>